<evidence type="ECO:0000313" key="7">
    <source>
        <dbReference type="EMBL" id="MDP9763445.1"/>
    </source>
</evidence>
<dbReference type="Proteomes" id="UP001232163">
    <property type="component" value="Unassembled WGS sequence"/>
</dbReference>
<keyword evidence="8" id="KW-1185">Reference proteome</keyword>
<dbReference type="Pfam" id="PF06803">
    <property type="entry name" value="DUF1232"/>
    <property type="match status" value="1"/>
</dbReference>
<feature type="domain" description="DUF1232" evidence="6">
    <location>
        <begin position="38"/>
        <end position="73"/>
    </location>
</feature>
<evidence type="ECO:0000256" key="3">
    <source>
        <dbReference type="ARBA" id="ARBA00022989"/>
    </source>
</evidence>
<keyword evidence="4 5" id="KW-0472">Membrane</keyword>
<evidence type="ECO:0000259" key="6">
    <source>
        <dbReference type="Pfam" id="PF06803"/>
    </source>
</evidence>
<evidence type="ECO:0000256" key="5">
    <source>
        <dbReference type="SAM" id="Phobius"/>
    </source>
</evidence>
<comment type="subcellular location">
    <subcellularLocation>
        <location evidence="1">Endomembrane system</location>
        <topology evidence="1">Multi-pass membrane protein</topology>
    </subcellularLocation>
</comment>
<organism evidence="7 8">
    <name type="scientific">Deinococcus enclensis</name>
    <dbReference type="NCBI Taxonomy" id="1049582"/>
    <lineage>
        <taxon>Bacteria</taxon>
        <taxon>Thermotogati</taxon>
        <taxon>Deinococcota</taxon>
        <taxon>Deinococci</taxon>
        <taxon>Deinococcales</taxon>
        <taxon>Deinococcaceae</taxon>
        <taxon>Deinococcus</taxon>
    </lineage>
</organism>
<sequence>MSGRPGLLDRLRRAARHLKAELLALSHAARDARTPWPARAVALLVLAYALSPIDLIPDFIPVLGYLDDLLLVPAGLWLALRLVPPAVLADARAEAARHPRKLARSGWGLALMLAVYALLLLLLWRWLGPGVAGWWAARDSVQ</sequence>
<evidence type="ECO:0000256" key="2">
    <source>
        <dbReference type="ARBA" id="ARBA00022692"/>
    </source>
</evidence>
<proteinExistence type="predicted"/>
<evidence type="ECO:0000313" key="8">
    <source>
        <dbReference type="Proteomes" id="UP001232163"/>
    </source>
</evidence>
<evidence type="ECO:0000256" key="1">
    <source>
        <dbReference type="ARBA" id="ARBA00004127"/>
    </source>
</evidence>
<accession>A0ABT9MA28</accession>
<evidence type="ECO:0000256" key="4">
    <source>
        <dbReference type="ARBA" id="ARBA00023136"/>
    </source>
</evidence>
<keyword evidence="2 5" id="KW-0812">Transmembrane</keyword>
<protein>
    <submittedName>
        <fullName evidence="7">Uncharacterized membrane protein YkvA (DUF1232 family)</fullName>
    </submittedName>
</protein>
<feature type="transmembrane region" description="Helical" evidence="5">
    <location>
        <begin position="109"/>
        <end position="127"/>
    </location>
</feature>
<dbReference type="EMBL" id="JAURUR010000002">
    <property type="protein sequence ID" value="MDP9763445.1"/>
    <property type="molecule type" value="Genomic_DNA"/>
</dbReference>
<reference evidence="7 8" key="1">
    <citation type="submission" date="2023-07" db="EMBL/GenBank/DDBJ databases">
        <title>Genomic Encyclopedia of Type Strains, Phase IV (KMG-IV): sequencing the most valuable type-strain genomes for metagenomic binning, comparative biology and taxonomic classification.</title>
        <authorList>
            <person name="Goeker M."/>
        </authorList>
    </citation>
    <scope>NUCLEOTIDE SEQUENCE [LARGE SCALE GENOMIC DNA]</scope>
    <source>
        <strain evidence="7 8">NIO-1023</strain>
    </source>
</reference>
<name>A0ABT9MA28_9DEIO</name>
<dbReference type="InterPro" id="IPR010652">
    <property type="entry name" value="DUF1232"/>
</dbReference>
<keyword evidence="3 5" id="KW-1133">Transmembrane helix</keyword>
<gene>
    <name evidence="7" type="ORF">QO006_000862</name>
</gene>
<comment type="caution">
    <text evidence="7">The sequence shown here is derived from an EMBL/GenBank/DDBJ whole genome shotgun (WGS) entry which is preliminary data.</text>
</comment>